<sequence length="296" mass="34277">MELLPNQQGVFENSSISWFEDEKEKCRLPNSPNVHENSKATVDFHILSQLLERFELAEKELRRLINEISFPKNINEFEKFIFSEIINPETTNEQIVEMRKIYHELKKSSQDHSKILENIYNSDVLDFSTTKSSSTQHEKQSNANDNINNPESKSFVKKNKSEKSKIKNSPPIIRKKSNKKNSPLPGLIKIYPIKKGCYETEKFDSNENILHHSPSSSCGFMTANNNVLSFSSPNLQVTTPTIEPQTFMNIDFSLENNSFLDTNQQNYVQQIFFSDNSTVNISHHEDTFLYYNHVNV</sequence>
<feature type="region of interest" description="Disordered" evidence="1">
    <location>
        <begin position="131"/>
        <end position="181"/>
    </location>
</feature>
<evidence type="ECO:0000256" key="1">
    <source>
        <dbReference type="SAM" id="MobiDB-lite"/>
    </source>
</evidence>
<reference evidence="2" key="1">
    <citation type="submission" date="2021-06" db="EMBL/GenBank/DDBJ databases">
        <authorList>
            <person name="Kallberg Y."/>
            <person name="Tangrot J."/>
            <person name="Rosling A."/>
        </authorList>
    </citation>
    <scope>NUCLEOTIDE SEQUENCE</scope>
    <source>
        <strain evidence="2">MA453B</strain>
    </source>
</reference>
<dbReference type="EMBL" id="CAJVPY010014642">
    <property type="protein sequence ID" value="CAG8747575.1"/>
    <property type="molecule type" value="Genomic_DNA"/>
</dbReference>
<evidence type="ECO:0000313" key="3">
    <source>
        <dbReference type="Proteomes" id="UP000789405"/>
    </source>
</evidence>
<gene>
    <name evidence="2" type="ORF">DERYTH_LOCUS16572</name>
</gene>
<proteinExistence type="predicted"/>
<dbReference type="AlphaFoldDB" id="A0A9N9NNJ2"/>
<organism evidence="2 3">
    <name type="scientific">Dentiscutata erythropus</name>
    <dbReference type="NCBI Taxonomy" id="1348616"/>
    <lineage>
        <taxon>Eukaryota</taxon>
        <taxon>Fungi</taxon>
        <taxon>Fungi incertae sedis</taxon>
        <taxon>Mucoromycota</taxon>
        <taxon>Glomeromycotina</taxon>
        <taxon>Glomeromycetes</taxon>
        <taxon>Diversisporales</taxon>
        <taxon>Gigasporaceae</taxon>
        <taxon>Dentiscutata</taxon>
    </lineage>
</organism>
<accession>A0A9N9NNJ2</accession>
<comment type="caution">
    <text evidence="2">The sequence shown here is derived from an EMBL/GenBank/DDBJ whole genome shotgun (WGS) entry which is preliminary data.</text>
</comment>
<keyword evidence="3" id="KW-1185">Reference proteome</keyword>
<dbReference type="Proteomes" id="UP000789405">
    <property type="component" value="Unassembled WGS sequence"/>
</dbReference>
<feature type="compositionally biased region" description="Polar residues" evidence="1">
    <location>
        <begin position="131"/>
        <end position="150"/>
    </location>
</feature>
<evidence type="ECO:0000313" key="2">
    <source>
        <dbReference type="EMBL" id="CAG8747575.1"/>
    </source>
</evidence>
<name>A0A9N9NNJ2_9GLOM</name>
<protein>
    <submittedName>
        <fullName evidence="2">23405_t:CDS:1</fullName>
    </submittedName>
</protein>
<dbReference type="OrthoDB" id="2380202at2759"/>